<dbReference type="Gene3D" id="1.10.287.70">
    <property type="match status" value="1"/>
</dbReference>
<dbReference type="EMBL" id="CP143788">
    <property type="protein sequence ID" value="WVN89040.1"/>
    <property type="molecule type" value="Genomic_DNA"/>
</dbReference>
<keyword evidence="8 13" id="KW-1133">Transmembrane helix</keyword>
<feature type="transmembrane region" description="Helical" evidence="13">
    <location>
        <begin position="147"/>
        <end position="169"/>
    </location>
</feature>
<name>A0A1E3I5N3_9TREE</name>
<sequence>MAINAEAGPSRASIEAEGGGNRRASTKTRTITLHPASSTSNLIFPATSSVNTRYRHVRTQSGASQPATAEEFNTPRRSHRAAFLREDSLLDAGARRTEQVDLPDFGHMFGINDDVEDHFAIATRIRTRWKRKLYLLMEEPASGREAFLVHVTVTGAILFSAVLTTLSTLPAFHTSPIVTKAFFGLDTTIVVLFTIEYIARSLAHSDKWSQYYSWATSFFGILDLLAILPYYIEVAQNEDTTILFRFSILRTFRLLRVFRAFRYQNQMLLTIEVMYVAVKRSKDALWALSFFIILFLVLFSTLIYFAERGTWDPTVSAFIDADGDPSAFDSIPKTAWFSLVTMSTVGYGEVVPKSFLGKLLTIPLLMFGLLLIALPSFVLGRNFAIVYDAMTSQLPQNMSPISSPSHSTHQIDTLPGTTEDIPLLPTSISHDPNAPQHPDTTPPHSLRPAFSRSVSSLPSGSKSISTGQGDAGHAPRMWEGGVDGTRSTLGSSSGNLGDKPHRDLTNTKLAKNQLVLLGQIDSLRQTLEKQGELLSLLTEALGVTIPVNKLKDKETEIEKVFDLGDADEEK</sequence>
<evidence type="ECO:0000256" key="11">
    <source>
        <dbReference type="ARBA" id="ARBA00023303"/>
    </source>
</evidence>
<evidence type="ECO:0000256" key="10">
    <source>
        <dbReference type="ARBA" id="ARBA00023136"/>
    </source>
</evidence>
<dbReference type="Pfam" id="PF00520">
    <property type="entry name" value="Ion_trans"/>
    <property type="match status" value="1"/>
</dbReference>
<feature type="transmembrane region" description="Helical" evidence="13">
    <location>
        <begin position="284"/>
        <end position="306"/>
    </location>
</feature>
<keyword evidence="7" id="KW-0630">Potassium</keyword>
<dbReference type="OrthoDB" id="415460at2759"/>
<organism evidence="14 15">
    <name type="scientific">Cryptococcus depauperatus CBS 7841</name>
    <dbReference type="NCBI Taxonomy" id="1295531"/>
    <lineage>
        <taxon>Eukaryota</taxon>
        <taxon>Fungi</taxon>
        <taxon>Dikarya</taxon>
        <taxon>Basidiomycota</taxon>
        <taxon>Agaricomycotina</taxon>
        <taxon>Tremellomycetes</taxon>
        <taxon>Tremellales</taxon>
        <taxon>Cryptococcaceae</taxon>
        <taxon>Cryptococcus</taxon>
    </lineage>
</organism>
<feature type="compositionally biased region" description="Polar residues" evidence="12">
    <location>
        <begin position="452"/>
        <end position="468"/>
    </location>
</feature>
<keyword evidence="11" id="KW-0407">Ion channel</keyword>
<evidence type="ECO:0000256" key="3">
    <source>
        <dbReference type="ARBA" id="ARBA00022538"/>
    </source>
</evidence>
<feature type="transmembrane region" description="Helical" evidence="13">
    <location>
        <begin position="181"/>
        <end position="199"/>
    </location>
</feature>
<dbReference type="PANTHER" id="PTHR11537">
    <property type="entry name" value="VOLTAGE-GATED POTASSIUM CHANNEL"/>
    <property type="match status" value="1"/>
</dbReference>
<dbReference type="RefSeq" id="XP_066069740.1">
    <property type="nucleotide sequence ID" value="XM_066213643.1"/>
</dbReference>
<evidence type="ECO:0000256" key="5">
    <source>
        <dbReference type="ARBA" id="ARBA00022826"/>
    </source>
</evidence>
<keyword evidence="5" id="KW-0631">Potassium channel</keyword>
<protein>
    <submittedName>
        <fullName evidence="14">Uncharacterized protein</fullName>
    </submittedName>
</protein>
<dbReference type="PRINTS" id="PR00169">
    <property type="entry name" value="KCHANNEL"/>
</dbReference>
<accession>A0A1E3I5N3</accession>
<feature type="transmembrane region" description="Helical" evidence="13">
    <location>
        <begin position="211"/>
        <end position="232"/>
    </location>
</feature>
<dbReference type="GO" id="GO:0008076">
    <property type="term" value="C:voltage-gated potassium channel complex"/>
    <property type="evidence" value="ECO:0007669"/>
    <property type="project" value="InterPro"/>
</dbReference>
<feature type="region of interest" description="Disordered" evidence="12">
    <location>
        <begin position="398"/>
        <end position="503"/>
    </location>
</feature>
<dbReference type="PANTHER" id="PTHR11537:SF254">
    <property type="entry name" value="POTASSIUM VOLTAGE-GATED CHANNEL PROTEIN SHAB"/>
    <property type="match status" value="1"/>
</dbReference>
<evidence type="ECO:0000256" key="6">
    <source>
        <dbReference type="ARBA" id="ARBA00022882"/>
    </source>
</evidence>
<evidence type="ECO:0000256" key="7">
    <source>
        <dbReference type="ARBA" id="ARBA00022958"/>
    </source>
</evidence>
<comment type="subcellular location">
    <subcellularLocation>
        <location evidence="1">Membrane</location>
        <topology evidence="1">Multi-pass membrane protein</topology>
    </subcellularLocation>
</comment>
<dbReference type="InterPro" id="IPR027359">
    <property type="entry name" value="Volt_channel_dom_sf"/>
</dbReference>
<evidence type="ECO:0000313" key="15">
    <source>
        <dbReference type="Proteomes" id="UP000094043"/>
    </source>
</evidence>
<keyword evidence="2" id="KW-0813">Transport</keyword>
<keyword evidence="6" id="KW-0851">Voltage-gated channel</keyword>
<keyword evidence="10 13" id="KW-0472">Membrane</keyword>
<evidence type="ECO:0000256" key="2">
    <source>
        <dbReference type="ARBA" id="ARBA00022448"/>
    </source>
</evidence>
<feature type="compositionally biased region" description="Polar residues" evidence="12">
    <location>
        <begin position="485"/>
        <end position="495"/>
    </location>
</feature>
<evidence type="ECO:0000256" key="12">
    <source>
        <dbReference type="SAM" id="MobiDB-lite"/>
    </source>
</evidence>
<dbReference type="AlphaFoldDB" id="A0A1E3I5N3"/>
<evidence type="ECO:0000256" key="9">
    <source>
        <dbReference type="ARBA" id="ARBA00023065"/>
    </source>
</evidence>
<reference evidence="14" key="2">
    <citation type="journal article" date="2022" name="Elife">
        <title>Obligate sexual reproduction of a homothallic fungus closely related to the Cryptococcus pathogenic species complex.</title>
        <authorList>
            <person name="Passer A.R."/>
            <person name="Clancey S.A."/>
            <person name="Shea T."/>
            <person name="David-Palma M."/>
            <person name="Averette A.F."/>
            <person name="Boekhout T."/>
            <person name="Porcel B.M."/>
            <person name="Nowrousian M."/>
            <person name="Cuomo C.A."/>
            <person name="Sun S."/>
            <person name="Heitman J."/>
            <person name="Coelho M.A."/>
        </authorList>
    </citation>
    <scope>NUCLEOTIDE SEQUENCE</scope>
    <source>
        <strain evidence="14">CBS 7841</strain>
    </source>
</reference>
<dbReference type="VEuPathDB" id="FungiDB:L203_05262"/>
<reference evidence="14" key="1">
    <citation type="submission" date="2016-06" db="EMBL/GenBank/DDBJ databases">
        <authorList>
            <person name="Cuomo C."/>
            <person name="Litvintseva A."/>
            <person name="Heitman J."/>
            <person name="Chen Y."/>
            <person name="Sun S."/>
            <person name="Springer D."/>
            <person name="Dromer F."/>
            <person name="Young S."/>
            <person name="Zeng Q."/>
            <person name="Chapman S."/>
            <person name="Gujja S."/>
            <person name="Saif S."/>
            <person name="Birren B."/>
        </authorList>
    </citation>
    <scope>NUCLEOTIDE SEQUENCE</scope>
    <source>
        <strain evidence="14">CBS 7841</strain>
    </source>
</reference>
<feature type="region of interest" description="Disordered" evidence="12">
    <location>
        <begin position="1"/>
        <end position="34"/>
    </location>
</feature>
<dbReference type="GeneID" id="91088466"/>
<dbReference type="Proteomes" id="UP000094043">
    <property type="component" value="Chromosome 5"/>
</dbReference>
<dbReference type="FunFam" id="1.10.287.70:FF:000097">
    <property type="entry name" value="Potassium voltage-gated channel subfamily G member 3"/>
    <property type="match status" value="1"/>
</dbReference>
<evidence type="ECO:0000256" key="1">
    <source>
        <dbReference type="ARBA" id="ARBA00004141"/>
    </source>
</evidence>
<dbReference type="GO" id="GO:0005249">
    <property type="term" value="F:voltage-gated potassium channel activity"/>
    <property type="evidence" value="ECO:0007669"/>
    <property type="project" value="InterPro"/>
</dbReference>
<gene>
    <name evidence="14" type="ORF">L203_104256</name>
</gene>
<dbReference type="KEGG" id="cdep:91088466"/>
<evidence type="ECO:0000256" key="4">
    <source>
        <dbReference type="ARBA" id="ARBA00022692"/>
    </source>
</evidence>
<feature type="compositionally biased region" description="Polar residues" evidence="12">
    <location>
        <begin position="398"/>
        <end position="411"/>
    </location>
</feature>
<dbReference type="InterPro" id="IPR028325">
    <property type="entry name" value="VG_K_chnl"/>
</dbReference>
<evidence type="ECO:0000256" key="13">
    <source>
        <dbReference type="SAM" id="Phobius"/>
    </source>
</evidence>
<dbReference type="SUPFAM" id="SSF81324">
    <property type="entry name" value="Voltage-gated potassium channels"/>
    <property type="match status" value="1"/>
</dbReference>
<keyword evidence="4 13" id="KW-0812">Transmembrane</keyword>
<feature type="transmembrane region" description="Helical" evidence="13">
    <location>
        <begin position="360"/>
        <end position="380"/>
    </location>
</feature>
<keyword evidence="9" id="KW-0406">Ion transport</keyword>
<dbReference type="Gene3D" id="1.20.120.350">
    <property type="entry name" value="Voltage-gated potassium channels. Chain C"/>
    <property type="match status" value="1"/>
</dbReference>
<dbReference type="GO" id="GO:0001508">
    <property type="term" value="P:action potential"/>
    <property type="evidence" value="ECO:0007669"/>
    <property type="project" value="TreeGrafter"/>
</dbReference>
<evidence type="ECO:0000256" key="8">
    <source>
        <dbReference type="ARBA" id="ARBA00022989"/>
    </source>
</evidence>
<keyword evidence="15" id="KW-1185">Reference proteome</keyword>
<reference evidence="14" key="3">
    <citation type="submission" date="2024-01" db="EMBL/GenBank/DDBJ databases">
        <authorList>
            <person name="Coelho M.A."/>
            <person name="David-Palma M."/>
            <person name="Shea T."/>
            <person name="Sun S."/>
            <person name="Cuomo C.A."/>
            <person name="Heitman J."/>
        </authorList>
    </citation>
    <scope>NUCLEOTIDE SEQUENCE</scope>
    <source>
        <strain evidence="14">CBS 7841</strain>
    </source>
</reference>
<keyword evidence="3" id="KW-0633">Potassium transport</keyword>
<evidence type="ECO:0000313" key="14">
    <source>
        <dbReference type="EMBL" id="WVN89040.1"/>
    </source>
</evidence>
<dbReference type="InterPro" id="IPR005821">
    <property type="entry name" value="Ion_trans_dom"/>
</dbReference>
<proteinExistence type="predicted"/>
<feature type="region of interest" description="Disordered" evidence="12">
    <location>
        <begin position="58"/>
        <end position="78"/>
    </location>
</feature>